<evidence type="ECO:0000313" key="2">
    <source>
        <dbReference type="Proteomes" id="UP001234297"/>
    </source>
</evidence>
<keyword evidence="2" id="KW-1185">Reference proteome</keyword>
<sequence>MSPLSLGIPSQPRLLNPPTFTPYLSPTPPNQPPTFQHNPQLPAFLHNPLTTMLQTQHLPSAIPSNPQILKPIPLTLLLDPFSNWQWIPAWQCSMTRALWTPMPTLTSVTLPLPPTNPPALPPALGFWIPQLTTLVHQQLAHRHQGIFLGAYNIHLANKLMTDLPAVSSTTSNHRGTSGRDKANLEWPHLPESLDDAMLCGTGLLQDMINNTIP</sequence>
<comment type="caution">
    <text evidence="1">The sequence shown here is derived from an EMBL/GenBank/DDBJ whole genome shotgun (WGS) entry which is preliminary data.</text>
</comment>
<proteinExistence type="predicted"/>
<dbReference type="EMBL" id="CM056810">
    <property type="protein sequence ID" value="KAJ8646425.1"/>
    <property type="molecule type" value="Genomic_DNA"/>
</dbReference>
<gene>
    <name evidence="1" type="ORF">MRB53_008173</name>
</gene>
<evidence type="ECO:0000313" key="1">
    <source>
        <dbReference type="EMBL" id="KAJ8646425.1"/>
    </source>
</evidence>
<protein>
    <submittedName>
        <fullName evidence="1">Uncharacterized protein</fullName>
    </submittedName>
</protein>
<accession>A0ACC2MLB1</accession>
<organism evidence="1 2">
    <name type="scientific">Persea americana</name>
    <name type="common">Avocado</name>
    <dbReference type="NCBI Taxonomy" id="3435"/>
    <lineage>
        <taxon>Eukaryota</taxon>
        <taxon>Viridiplantae</taxon>
        <taxon>Streptophyta</taxon>
        <taxon>Embryophyta</taxon>
        <taxon>Tracheophyta</taxon>
        <taxon>Spermatophyta</taxon>
        <taxon>Magnoliopsida</taxon>
        <taxon>Magnoliidae</taxon>
        <taxon>Laurales</taxon>
        <taxon>Lauraceae</taxon>
        <taxon>Persea</taxon>
    </lineage>
</organism>
<dbReference type="Proteomes" id="UP001234297">
    <property type="component" value="Chromosome 2"/>
</dbReference>
<name>A0ACC2MLB1_PERAE</name>
<reference evidence="1 2" key="1">
    <citation type="journal article" date="2022" name="Hortic Res">
        <title>A haplotype resolved chromosomal level avocado genome allows analysis of novel avocado genes.</title>
        <authorList>
            <person name="Nath O."/>
            <person name="Fletcher S.J."/>
            <person name="Hayward A."/>
            <person name="Shaw L.M."/>
            <person name="Masouleh A.K."/>
            <person name="Furtado A."/>
            <person name="Henry R.J."/>
            <person name="Mitter N."/>
        </authorList>
    </citation>
    <scope>NUCLEOTIDE SEQUENCE [LARGE SCALE GENOMIC DNA]</scope>
    <source>
        <strain evidence="2">cv. Hass</strain>
    </source>
</reference>